<dbReference type="InterPro" id="IPR057666">
    <property type="entry name" value="DrpA_SLOG"/>
</dbReference>
<protein>
    <submittedName>
        <fullName evidence="3">Unannotated protein</fullName>
    </submittedName>
</protein>
<dbReference type="EMBL" id="CAESAM010000032">
    <property type="protein sequence ID" value="CAB4337972.1"/>
    <property type="molecule type" value="Genomic_DNA"/>
</dbReference>
<evidence type="ECO:0000256" key="1">
    <source>
        <dbReference type="ARBA" id="ARBA00006525"/>
    </source>
</evidence>
<dbReference type="Gene3D" id="3.40.50.450">
    <property type="match status" value="1"/>
</dbReference>
<dbReference type="NCBIfam" id="TIGR00732">
    <property type="entry name" value="dprA"/>
    <property type="match status" value="1"/>
</dbReference>
<name>A0A6J5ZA57_9ZZZZ</name>
<accession>A0A6J5ZA57</accession>
<dbReference type="InterPro" id="IPR003488">
    <property type="entry name" value="DprA"/>
</dbReference>
<dbReference type="GO" id="GO:0009294">
    <property type="term" value="P:DNA-mediated transformation"/>
    <property type="evidence" value="ECO:0007669"/>
    <property type="project" value="InterPro"/>
</dbReference>
<dbReference type="AlphaFoldDB" id="A0A6J5ZA57"/>
<proteinExistence type="inferred from homology"/>
<dbReference type="SUPFAM" id="SSF102405">
    <property type="entry name" value="MCP/YpsA-like"/>
    <property type="match status" value="1"/>
</dbReference>
<dbReference type="PANTHER" id="PTHR43022">
    <property type="entry name" value="PROTEIN SMF"/>
    <property type="match status" value="1"/>
</dbReference>
<dbReference type="Pfam" id="PF02481">
    <property type="entry name" value="DNA_processg_A"/>
    <property type="match status" value="1"/>
</dbReference>
<sequence length="293" mass="31934">MINEVEARLRLFITICPGDAFWGYEIASRGAINVYQEILEGTRYLAHKDLGWIQNDLLSINIDDCLTQISDAKSEFITPCDLDWPDGLDDLSAPPIGLIIKGNRPALFDCQRSIAIVGTRKPSQYGVEVTEEFAKAAVEKSYAVVSGGAYGIDTASHIAALENQGKTICVLAGGLNKLYPRENIKLFEAISESGLLISEVMPNVSSEPYRFLVRNRLIAALSNLTIVVEAAYVSGSIRTARDAAEIMRPVFAVPGPVTSPLSDGCHRLIAERVADIATSVDEILEMVTPLHLR</sequence>
<comment type="similarity">
    <text evidence="1">Belongs to the DprA/Smf family.</text>
</comment>
<organism evidence="3">
    <name type="scientific">freshwater metagenome</name>
    <dbReference type="NCBI Taxonomy" id="449393"/>
    <lineage>
        <taxon>unclassified sequences</taxon>
        <taxon>metagenomes</taxon>
        <taxon>ecological metagenomes</taxon>
    </lineage>
</organism>
<feature type="domain" description="Smf/DprA SLOG" evidence="2">
    <location>
        <begin position="76"/>
        <end position="287"/>
    </location>
</feature>
<dbReference type="PANTHER" id="PTHR43022:SF1">
    <property type="entry name" value="PROTEIN SMF"/>
    <property type="match status" value="1"/>
</dbReference>
<evidence type="ECO:0000313" key="3">
    <source>
        <dbReference type="EMBL" id="CAB4337972.1"/>
    </source>
</evidence>
<evidence type="ECO:0000259" key="2">
    <source>
        <dbReference type="Pfam" id="PF02481"/>
    </source>
</evidence>
<gene>
    <name evidence="3" type="ORF">UFOPK4171_00516</name>
</gene>
<reference evidence="3" key="1">
    <citation type="submission" date="2020-05" db="EMBL/GenBank/DDBJ databases">
        <authorList>
            <person name="Chiriac C."/>
            <person name="Salcher M."/>
            <person name="Ghai R."/>
            <person name="Kavagutti S V."/>
        </authorList>
    </citation>
    <scope>NUCLEOTIDE SEQUENCE</scope>
</reference>